<dbReference type="SUPFAM" id="SSF47729">
    <property type="entry name" value="IHF-like DNA-binding proteins"/>
    <property type="match status" value="1"/>
</dbReference>
<evidence type="ECO:0000313" key="3">
    <source>
        <dbReference type="EMBL" id="MBS2210456.1"/>
    </source>
</evidence>
<dbReference type="Gene3D" id="4.10.520.10">
    <property type="entry name" value="IHF-like DNA-binding proteins"/>
    <property type="match status" value="1"/>
</dbReference>
<dbReference type="InterPro" id="IPR005902">
    <property type="entry name" value="HU_DNA-bd_put"/>
</dbReference>
<evidence type="ECO:0000259" key="2">
    <source>
        <dbReference type="Pfam" id="PF18291"/>
    </source>
</evidence>
<dbReference type="Proteomes" id="UP000721861">
    <property type="component" value="Unassembled WGS sequence"/>
</dbReference>
<dbReference type="EMBL" id="JAGUCN010000002">
    <property type="protein sequence ID" value="MBS2210456.1"/>
    <property type="molecule type" value="Genomic_DNA"/>
</dbReference>
<dbReference type="Pfam" id="PF18291">
    <property type="entry name" value="HU-HIG"/>
    <property type="match status" value="1"/>
</dbReference>
<organism evidence="3 4">
    <name type="scientific">Carboxylicivirga mesophila</name>
    <dbReference type="NCBI Taxonomy" id="1166478"/>
    <lineage>
        <taxon>Bacteria</taxon>
        <taxon>Pseudomonadati</taxon>
        <taxon>Bacteroidota</taxon>
        <taxon>Bacteroidia</taxon>
        <taxon>Marinilabiliales</taxon>
        <taxon>Marinilabiliaceae</taxon>
        <taxon>Carboxylicivirga</taxon>
    </lineage>
</organism>
<dbReference type="InterPro" id="IPR010992">
    <property type="entry name" value="IHF-like_DNA-bd_dom_sf"/>
</dbReference>
<dbReference type="NCBIfam" id="TIGR01201">
    <property type="entry name" value="HU_rel"/>
    <property type="match status" value="1"/>
</dbReference>
<protein>
    <submittedName>
        <fullName evidence="3">HU family DNA-binding protein</fullName>
    </submittedName>
</protein>
<keyword evidence="4" id="KW-1185">Reference proteome</keyword>
<dbReference type="RefSeq" id="WP_212225619.1">
    <property type="nucleotide sequence ID" value="NZ_JAGUCN010000002.1"/>
</dbReference>
<gene>
    <name evidence="3" type="ORF">KEM09_03540</name>
</gene>
<dbReference type="GO" id="GO:0003677">
    <property type="term" value="F:DNA binding"/>
    <property type="evidence" value="ECO:0007669"/>
    <property type="project" value="UniProtKB-KW"/>
</dbReference>
<accession>A0ABS5K678</accession>
<dbReference type="InterPro" id="IPR041607">
    <property type="entry name" value="HU-HIG"/>
</dbReference>
<evidence type="ECO:0000256" key="1">
    <source>
        <dbReference type="ARBA" id="ARBA00023125"/>
    </source>
</evidence>
<name>A0ABS5K678_9BACT</name>
<feature type="domain" description="HU" evidence="2">
    <location>
        <begin position="1"/>
        <end position="126"/>
    </location>
</feature>
<keyword evidence="1 3" id="KW-0238">DNA-binding</keyword>
<reference evidence="3 4" key="1">
    <citation type="journal article" date="2014" name="Int. J. Syst. Evol. Microbiol.">
        <title>Carboxylicivirga gen. nov. in the family Marinilabiliaceae with two novel species, Carboxylicivirga mesophila sp. nov. and Carboxylicivirga taeanensis sp. nov., and reclassification of Cytophaga fermentans as Saccharicrinis fermentans gen. nov., comb. nov.</title>
        <authorList>
            <person name="Yang S.H."/>
            <person name="Seo H.S."/>
            <person name="Woo J.H."/>
            <person name="Oh H.M."/>
            <person name="Jang H."/>
            <person name="Lee J.H."/>
            <person name="Kim S.J."/>
            <person name="Kwon K.K."/>
        </authorList>
    </citation>
    <scope>NUCLEOTIDE SEQUENCE [LARGE SCALE GENOMIC DNA]</scope>
    <source>
        <strain evidence="3 4">JCM 18290</strain>
    </source>
</reference>
<comment type="caution">
    <text evidence="3">The sequence shown here is derived from an EMBL/GenBank/DDBJ whole genome shotgun (WGS) entry which is preliminary data.</text>
</comment>
<proteinExistence type="predicted"/>
<sequence>MAVKYKVVKQGVNRLSNTDRNYYFAHACGRSKIGLEKLAERISRRCTLSRGDIYATLVELTDIIPEFLLENQSVQLGDMGTFSLSLSSSSEAKAEDVSWRSIKEVKVQFRAGKEMKEQLKDVTFKKVND</sequence>
<evidence type="ECO:0000313" key="4">
    <source>
        <dbReference type="Proteomes" id="UP000721861"/>
    </source>
</evidence>